<dbReference type="Proteomes" id="UP000244911">
    <property type="component" value="Unassembled WGS sequence"/>
</dbReference>
<keyword evidence="4 6" id="KW-0808">Transferase</keyword>
<feature type="binding site" evidence="6">
    <location>
        <position position="101"/>
    </location>
    <ligand>
        <name>S-adenosyl-L-methionine</name>
        <dbReference type="ChEBI" id="CHEBI:59789"/>
    </ligand>
</feature>
<feature type="binding site" evidence="6">
    <location>
        <begin position="39"/>
        <end position="41"/>
    </location>
    <ligand>
        <name>S-adenosyl-L-methionine</name>
        <dbReference type="ChEBI" id="CHEBI:59789"/>
    </ligand>
</feature>
<dbReference type="OrthoDB" id="9806637at2"/>
<keyword evidence="6" id="KW-0963">Cytoplasm</keyword>
<evidence type="ECO:0000313" key="8">
    <source>
        <dbReference type="EMBL" id="SPF75912.1"/>
    </source>
</evidence>
<organism evidence="8 9">
    <name type="scientific">Aliiroseovarius pelagivivens</name>
    <dbReference type="NCBI Taxonomy" id="1639690"/>
    <lineage>
        <taxon>Bacteria</taxon>
        <taxon>Pseudomonadati</taxon>
        <taxon>Pseudomonadota</taxon>
        <taxon>Alphaproteobacteria</taxon>
        <taxon>Rhodobacterales</taxon>
        <taxon>Paracoccaceae</taxon>
        <taxon>Aliiroseovarius</taxon>
    </lineage>
</organism>
<evidence type="ECO:0000256" key="6">
    <source>
        <dbReference type="HAMAP-Rule" id="MF_01007"/>
    </source>
</evidence>
<evidence type="ECO:0000256" key="7">
    <source>
        <dbReference type="SAM" id="MobiDB-lite"/>
    </source>
</evidence>
<comment type="catalytic activity">
    <reaction evidence="6">
        <text>cytidine(1402) in 16S rRNA + S-adenosyl-L-methionine = N(4)-methylcytidine(1402) in 16S rRNA + S-adenosyl-L-homocysteine + H(+)</text>
        <dbReference type="Rhea" id="RHEA:42928"/>
        <dbReference type="Rhea" id="RHEA-COMP:10286"/>
        <dbReference type="Rhea" id="RHEA-COMP:10287"/>
        <dbReference type="ChEBI" id="CHEBI:15378"/>
        <dbReference type="ChEBI" id="CHEBI:57856"/>
        <dbReference type="ChEBI" id="CHEBI:59789"/>
        <dbReference type="ChEBI" id="CHEBI:74506"/>
        <dbReference type="ChEBI" id="CHEBI:82748"/>
        <dbReference type="EC" id="2.1.1.199"/>
    </reaction>
</comment>
<dbReference type="EC" id="2.1.1.199" evidence="6"/>
<comment type="subcellular location">
    <subcellularLocation>
        <location evidence="6">Cytoplasm</location>
    </subcellularLocation>
</comment>
<dbReference type="Gene3D" id="3.40.50.150">
    <property type="entry name" value="Vaccinia Virus protein VP39"/>
    <property type="match status" value="1"/>
</dbReference>
<evidence type="ECO:0000256" key="4">
    <source>
        <dbReference type="ARBA" id="ARBA00022679"/>
    </source>
</evidence>
<dbReference type="HAMAP" id="MF_01007">
    <property type="entry name" value="16SrRNA_methyltr_H"/>
    <property type="match status" value="1"/>
</dbReference>
<keyword evidence="9" id="KW-1185">Reference proteome</keyword>
<dbReference type="PIRSF" id="PIRSF004486">
    <property type="entry name" value="MraW"/>
    <property type="match status" value="1"/>
</dbReference>
<sequence>MSDPAATEKRPHIPVLLRPLLEAVAPVSGDWADGTFGAGGYTRGLLEAGADWVCGIDRDPMVFDMAAGWADDYGDRLALREGTFSEMDTLAGKPLDGVVLDLGVSSMQLDLAERGFSFMKDGPLDMRMSQSGPSAADLVNEVDADTLADILYHYGEERASRRIARAIVRARADAPFETTLQLAEVIEKNLPRSKPGQSHPATRSFQAIRIAVNDEFGQLIEGLEAAERALKPGGKLAVVTFHSMEDRVVKRFLQARASSGGGGSRYAPEAAEETPRFKLTPRKAIGPDKEELQVNPRARSARLRVATRTDAPAGPSDRKKLGLPPLVFKDRS</sequence>
<dbReference type="InterPro" id="IPR002903">
    <property type="entry name" value="RsmH"/>
</dbReference>
<name>A0A2R8AIN7_9RHOB</name>
<dbReference type="EMBL" id="OMOI01000001">
    <property type="protein sequence ID" value="SPF75912.1"/>
    <property type="molecule type" value="Genomic_DNA"/>
</dbReference>
<dbReference type="SUPFAM" id="SSF81799">
    <property type="entry name" value="Putative methyltransferase TM0872, insert domain"/>
    <property type="match status" value="1"/>
</dbReference>
<evidence type="ECO:0000256" key="3">
    <source>
        <dbReference type="ARBA" id="ARBA00022603"/>
    </source>
</evidence>
<dbReference type="PANTHER" id="PTHR11265">
    <property type="entry name" value="S-ADENOSYL-METHYLTRANSFERASE MRAW"/>
    <property type="match status" value="1"/>
</dbReference>
<evidence type="ECO:0000313" key="9">
    <source>
        <dbReference type="Proteomes" id="UP000244911"/>
    </source>
</evidence>
<dbReference type="Gene3D" id="1.10.150.170">
    <property type="entry name" value="Putative methyltransferase TM0872, insert domain"/>
    <property type="match status" value="1"/>
</dbReference>
<dbReference type="SUPFAM" id="SSF53335">
    <property type="entry name" value="S-adenosyl-L-methionine-dependent methyltransferases"/>
    <property type="match status" value="1"/>
</dbReference>
<reference evidence="9" key="1">
    <citation type="submission" date="2018-03" db="EMBL/GenBank/DDBJ databases">
        <authorList>
            <person name="Rodrigo-Torres L."/>
            <person name="Arahal R. D."/>
            <person name="Lucena T."/>
        </authorList>
    </citation>
    <scope>NUCLEOTIDE SEQUENCE [LARGE SCALE GENOMIC DNA]</scope>
    <source>
        <strain evidence="9">CECT 8811</strain>
    </source>
</reference>
<dbReference type="GO" id="GO:0005737">
    <property type="term" value="C:cytoplasm"/>
    <property type="evidence" value="ECO:0007669"/>
    <property type="project" value="UniProtKB-SubCell"/>
</dbReference>
<feature type="binding site" evidence="6">
    <location>
        <position position="84"/>
    </location>
    <ligand>
        <name>S-adenosyl-L-methionine</name>
        <dbReference type="ChEBI" id="CHEBI:59789"/>
    </ligand>
</feature>
<comment type="similarity">
    <text evidence="1 6">Belongs to the methyltransferase superfamily. RsmH family.</text>
</comment>
<dbReference type="InterPro" id="IPR023397">
    <property type="entry name" value="SAM-dep_MeTrfase_MraW_recog"/>
</dbReference>
<feature type="binding site" evidence="6">
    <location>
        <position position="108"/>
    </location>
    <ligand>
        <name>S-adenosyl-L-methionine</name>
        <dbReference type="ChEBI" id="CHEBI:59789"/>
    </ligand>
</feature>
<keyword evidence="5 6" id="KW-0949">S-adenosyl-L-methionine</keyword>
<keyword evidence="3 6" id="KW-0489">Methyltransferase</keyword>
<gene>
    <name evidence="6 8" type="primary">rsmH</name>
    <name evidence="8" type="ORF">ALP8811_00907</name>
</gene>
<dbReference type="AlphaFoldDB" id="A0A2R8AIN7"/>
<protein>
    <recommendedName>
        <fullName evidence="6">Ribosomal RNA small subunit methyltransferase H</fullName>
        <ecNumber evidence="6">2.1.1.199</ecNumber>
    </recommendedName>
    <alternativeName>
        <fullName evidence="6">16S rRNA m(4)C1402 methyltransferase</fullName>
    </alternativeName>
    <alternativeName>
        <fullName evidence="6">rRNA (cytosine-N(4)-)-methyltransferase RsmH</fullName>
    </alternativeName>
</protein>
<dbReference type="GO" id="GO:0071424">
    <property type="term" value="F:rRNA (cytosine-N4-)-methyltransferase activity"/>
    <property type="evidence" value="ECO:0007669"/>
    <property type="project" value="UniProtKB-UniRule"/>
</dbReference>
<dbReference type="CDD" id="cd02440">
    <property type="entry name" value="AdoMet_MTases"/>
    <property type="match status" value="1"/>
</dbReference>
<proteinExistence type="inferred from homology"/>
<dbReference type="FunFam" id="1.10.150.170:FF:000003">
    <property type="entry name" value="Ribosomal RNA small subunit methyltransferase H"/>
    <property type="match status" value="1"/>
</dbReference>
<dbReference type="GO" id="GO:0070475">
    <property type="term" value="P:rRNA base methylation"/>
    <property type="evidence" value="ECO:0007669"/>
    <property type="project" value="UniProtKB-UniRule"/>
</dbReference>
<keyword evidence="2 6" id="KW-0698">rRNA processing</keyword>
<evidence type="ECO:0000256" key="2">
    <source>
        <dbReference type="ARBA" id="ARBA00022552"/>
    </source>
</evidence>
<evidence type="ECO:0000256" key="5">
    <source>
        <dbReference type="ARBA" id="ARBA00022691"/>
    </source>
</evidence>
<dbReference type="NCBIfam" id="TIGR00006">
    <property type="entry name" value="16S rRNA (cytosine(1402)-N(4))-methyltransferase RsmH"/>
    <property type="match status" value="1"/>
</dbReference>
<feature type="region of interest" description="Disordered" evidence="7">
    <location>
        <begin position="258"/>
        <end position="332"/>
    </location>
</feature>
<dbReference type="RefSeq" id="WP_108855969.1">
    <property type="nucleotide sequence ID" value="NZ_OMOI01000001.1"/>
</dbReference>
<feature type="binding site" evidence="6">
    <location>
        <position position="57"/>
    </location>
    <ligand>
        <name>S-adenosyl-L-methionine</name>
        <dbReference type="ChEBI" id="CHEBI:59789"/>
    </ligand>
</feature>
<evidence type="ECO:0000256" key="1">
    <source>
        <dbReference type="ARBA" id="ARBA00010396"/>
    </source>
</evidence>
<dbReference type="PANTHER" id="PTHR11265:SF0">
    <property type="entry name" value="12S RRNA N4-METHYLCYTIDINE METHYLTRANSFERASE"/>
    <property type="match status" value="1"/>
</dbReference>
<dbReference type="Pfam" id="PF01795">
    <property type="entry name" value="Methyltransf_5"/>
    <property type="match status" value="1"/>
</dbReference>
<accession>A0A2R8AIN7</accession>
<comment type="function">
    <text evidence="6">Specifically methylates the N4 position of cytidine in position 1402 (C1402) of 16S rRNA.</text>
</comment>
<dbReference type="InterPro" id="IPR029063">
    <property type="entry name" value="SAM-dependent_MTases_sf"/>
</dbReference>